<keyword evidence="1" id="KW-0472">Membrane</keyword>
<evidence type="ECO:0000313" key="3">
    <source>
        <dbReference type="Proteomes" id="UP000613512"/>
    </source>
</evidence>
<reference evidence="2" key="2">
    <citation type="submission" date="2020-09" db="EMBL/GenBank/DDBJ databases">
        <authorList>
            <person name="Sun Q."/>
            <person name="Zhou Y."/>
        </authorList>
    </citation>
    <scope>NUCLEOTIDE SEQUENCE</scope>
    <source>
        <strain evidence="2">CGMCC 1.12408</strain>
    </source>
</reference>
<evidence type="ECO:0000256" key="1">
    <source>
        <dbReference type="SAM" id="Phobius"/>
    </source>
</evidence>
<feature type="transmembrane region" description="Helical" evidence="1">
    <location>
        <begin position="48"/>
        <end position="69"/>
    </location>
</feature>
<reference evidence="2" key="1">
    <citation type="journal article" date="2014" name="Int. J. Syst. Evol. Microbiol.">
        <title>Complete genome sequence of Corynebacterium casei LMG S-19264T (=DSM 44701T), isolated from a smear-ripened cheese.</title>
        <authorList>
            <consortium name="US DOE Joint Genome Institute (JGI-PGF)"/>
            <person name="Walter F."/>
            <person name="Albersmeier A."/>
            <person name="Kalinowski J."/>
            <person name="Ruckert C."/>
        </authorList>
    </citation>
    <scope>NUCLEOTIDE SEQUENCE</scope>
    <source>
        <strain evidence="2">CGMCC 1.12408</strain>
    </source>
</reference>
<sequence>MKQYDELNQRLKSMNEKFQLPEMERQELLVSINQKIGKRGKKQRTIQWKYYLASTVAILLLFIIVIPFFTNPNQDIAREHESIPTPSGQDKNPIVSESSAEKIKLKVMNYTPYSLKQMTVNVYINEDLKYSLAGSYADGTAIKPGEIMEFEFMEYELNQEKVKLEMEIEWASTGEFYTTNRIPFSISEEQVYYLKLGTESNTSYYLIEDDTNFTIEINNETVEMLRKKVDLNATKSEIENLLGADYRIGKSELDGKETWKYDIGAIEGYQSPTVTYEIEDIKEIKNGAVEAILSFTWNENDELESFTALYVDTEDGNVYSYYLFYNGLEKLDFIY</sequence>
<dbReference type="Proteomes" id="UP000613512">
    <property type="component" value="Unassembled WGS sequence"/>
</dbReference>
<evidence type="ECO:0000313" key="2">
    <source>
        <dbReference type="EMBL" id="GGA88999.1"/>
    </source>
</evidence>
<accession>A0A916S8J6</accession>
<dbReference type="EMBL" id="BMEY01000023">
    <property type="protein sequence ID" value="GGA88999.1"/>
    <property type="molecule type" value="Genomic_DNA"/>
</dbReference>
<protein>
    <recommendedName>
        <fullName evidence="4">DUF4179 domain-containing protein</fullName>
    </recommendedName>
</protein>
<proteinExistence type="predicted"/>
<keyword evidence="1" id="KW-0812">Transmembrane</keyword>
<organism evidence="2 3">
    <name type="scientific">Ornithinibacillus halotolerans</name>
    <dbReference type="NCBI Taxonomy" id="1274357"/>
    <lineage>
        <taxon>Bacteria</taxon>
        <taxon>Bacillati</taxon>
        <taxon>Bacillota</taxon>
        <taxon>Bacilli</taxon>
        <taxon>Bacillales</taxon>
        <taxon>Bacillaceae</taxon>
        <taxon>Ornithinibacillus</taxon>
    </lineage>
</organism>
<name>A0A916S8J6_9BACI</name>
<comment type="caution">
    <text evidence="2">The sequence shown here is derived from an EMBL/GenBank/DDBJ whole genome shotgun (WGS) entry which is preliminary data.</text>
</comment>
<dbReference type="RefSeq" id="WP_188385921.1">
    <property type="nucleotide sequence ID" value="NZ_BMEY01000023.1"/>
</dbReference>
<gene>
    <name evidence="2" type="ORF">GCM10008025_34540</name>
</gene>
<dbReference type="AlphaFoldDB" id="A0A916S8J6"/>
<keyword evidence="3" id="KW-1185">Reference proteome</keyword>
<evidence type="ECO:0008006" key="4">
    <source>
        <dbReference type="Google" id="ProtNLM"/>
    </source>
</evidence>
<keyword evidence="1" id="KW-1133">Transmembrane helix</keyword>